<accession>I2C2N0</accession>
<name>I2C2N0_BACAY</name>
<evidence type="ECO:0000259" key="2">
    <source>
        <dbReference type="Pfam" id="PF01337"/>
    </source>
</evidence>
<dbReference type="KEGG" id="bqy:MUS_0856"/>
<dbReference type="InterPro" id="IPR035905">
    <property type="entry name" value="Barstar-like_sf"/>
</dbReference>
<evidence type="ECO:0000313" key="3">
    <source>
        <dbReference type="EMBL" id="AFJ60904.1"/>
    </source>
</evidence>
<evidence type="ECO:0000313" key="4">
    <source>
        <dbReference type="Proteomes" id="UP000002878"/>
    </source>
</evidence>
<dbReference type="InterPro" id="IPR000468">
    <property type="entry name" value="Barstar"/>
</dbReference>
<dbReference type="AlphaFoldDB" id="I2C2N0"/>
<proteinExistence type="inferred from homology"/>
<reference evidence="3 4" key="1">
    <citation type="journal article" date="2012" name="J. Biotechnol.">
        <title>Genome sequence of the plant growth promoting strain Bacillus amyloliquefaciens subsp. plantarum B9601-Y2 and expression of mersacidin and other secondary metabolites.</title>
        <authorList>
            <person name="He P."/>
            <person name="Hao K."/>
            <person name="Blom J."/>
            <person name="Ruckert C."/>
            <person name="Vater J."/>
            <person name="Mao Z."/>
            <person name="Wu Y."/>
            <person name="Hou M."/>
            <person name="He P."/>
            <person name="He Y."/>
            <person name="Borriss R."/>
        </authorList>
    </citation>
    <scope>NUCLEOTIDE SEQUENCE [LARGE SCALE GENOMIC DNA]</scope>
    <source>
        <strain evidence="3">Y2</strain>
    </source>
</reference>
<dbReference type="CDD" id="cd05142">
    <property type="entry name" value="Barstar"/>
    <property type="match status" value="1"/>
</dbReference>
<dbReference type="HOGENOM" id="CLU_121832_2_1_9"/>
<dbReference type="EMBL" id="CP003332">
    <property type="protein sequence ID" value="AFJ60904.1"/>
    <property type="molecule type" value="Genomic_DNA"/>
</dbReference>
<dbReference type="Gene3D" id="3.30.370.10">
    <property type="entry name" value="Barstar-like"/>
    <property type="match status" value="1"/>
</dbReference>
<organism evidence="3 4">
    <name type="scientific">Bacillus amyloliquefaciens (strain Y2)</name>
    <name type="common">Bacillus amyloliquefaciens subsp. plantarum (strain B9601-Y2)</name>
    <dbReference type="NCBI Taxonomy" id="1155777"/>
    <lineage>
        <taxon>Bacteria</taxon>
        <taxon>Bacillati</taxon>
        <taxon>Bacillota</taxon>
        <taxon>Bacilli</taxon>
        <taxon>Bacillales</taxon>
        <taxon>Bacillaceae</taxon>
        <taxon>Bacillus</taxon>
        <taxon>Bacillus amyloliquefaciens group</taxon>
    </lineage>
</organism>
<comment type="similarity">
    <text evidence="1">Belongs to the barstar family.</text>
</comment>
<dbReference type="PATRIC" id="fig|1126211.3.peg.816"/>
<protein>
    <submittedName>
        <fullName evidence="3">Ribonuclease inhibitor</fullName>
    </submittedName>
</protein>
<dbReference type="SUPFAM" id="SSF52038">
    <property type="entry name" value="Barstar-related"/>
    <property type="match status" value="1"/>
</dbReference>
<feature type="domain" description="Barstar (barnase inhibitor)" evidence="2">
    <location>
        <begin position="8"/>
        <end position="87"/>
    </location>
</feature>
<dbReference type="Pfam" id="PF01337">
    <property type="entry name" value="Barstar"/>
    <property type="match status" value="1"/>
</dbReference>
<sequence length="96" mass="11046">MGKEPRMNKAVINGEQIRSMSDLHQTLKKELALPEYYGENLDALWDCLTGWVEYPLVLEWRQFEQSKQLTENGAESVLQVFREAKAEGCDITIILS</sequence>
<gene>
    <name evidence="3" type="primary">yrdF</name>
    <name evidence="3" type="ORF">MUS_0856</name>
</gene>
<evidence type="ECO:0000256" key="1">
    <source>
        <dbReference type="ARBA" id="ARBA00006845"/>
    </source>
</evidence>
<dbReference type="Proteomes" id="UP000002878">
    <property type="component" value="Chromosome"/>
</dbReference>